<dbReference type="InterPro" id="IPR010730">
    <property type="entry name" value="HET"/>
</dbReference>
<accession>A0AAE0U3K1</accession>
<comment type="caution">
    <text evidence="2">The sequence shown here is derived from an EMBL/GenBank/DDBJ whole genome shotgun (WGS) entry which is preliminary data.</text>
</comment>
<dbReference type="PANTHER" id="PTHR24148">
    <property type="entry name" value="ANKYRIN REPEAT DOMAIN-CONTAINING PROTEIN 39 HOMOLOG-RELATED"/>
    <property type="match status" value="1"/>
</dbReference>
<evidence type="ECO:0000313" key="3">
    <source>
        <dbReference type="Proteomes" id="UP001285441"/>
    </source>
</evidence>
<dbReference type="EMBL" id="JAULSW010000002">
    <property type="protein sequence ID" value="KAK3389602.1"/>
    <property type="molecule type" value="Genomic_DNA"/>
</dbReference>
<dbReference type="InterPro" id="IPR052895">
    <property type="entry name" value="HetReg/Transcr_Mod"/>
</dbReference>
<dbReference type="Pfam" id="PF26639">
    <property type="entry name" value="Het-6_barrel"/>
    <property type="match status" value="1"/>
</dbReference>
<dbReference type="Proteomes" id="UP001285441">
    <property type="component" value="Unassembled WGS sequence"/>
</dbReference>
<evidence type="ECO:0000313" key="2">
    <source>
        <dbReference type="EMBL" id="KAK3389602.1"/>
    </source>
</evidence>
<name>A0AAE0U3K1_9PEZI</name>
<protein>
    <submittedName>
        <fullName evidence="2">Heterokaryon incompatibility protein-domain-containing protein</fullName>
    </submittedName>
</protein>
<reference evidence="2" key="1">
    <citation type="journal article" date="2023" name="Mol. Phylogenet. Evol.">
        <title>Genome-scale phylogeny and comparative genomics of the fungal order Sordariales.</title>
        <authorList>
            <person name="Hensen N."/>
            <person name="Bonometti L."/>
            <person name="Westerberg I."/>
            <person name="Brannstrom I.O."/>
            <person name="Guillou S."/>
            <person name="Cros-Aarteil S."/>
            <person name="Calhoun S."/>
            <person name="Haridas S."/>
            <person name="Kuo A."/>
            <person name="Mondo S."/>
            <person name="Pangilinan J."/>
            <person name="Riley R."/>
            <person name="LaButti K."/>
            <person name="Andreopoulos B."/>
            <person name="Lipzen A."/>
            <person name="Chen C."/>
            <person name="Yan M."/>
            <person name="Daum C."/>
            <person name="Ng V."/>
            <person name="Clum A."/>
            <person name="Steindorff A."/>
            <person name="Ohm R.A."/>
            <person name="Martin F."/>
            <person name="Silar P."/>
            <person name="Natvig D.O."/>
            <person name="Lalanne C."/>
            <person name="Gautier V."/>
            <person name="Ament-Velasquez S.L."/>
            <person name="Kruys A."/>
            <person name="Hutchinson M.I."/>
            <person name="Powell A.J."/>
            <person name="Barry K."/>
            <person name="Miller A.N."/>
            <person name="Grigoriev I.V."/>
            <person name="Debuchy R."/>
            <person name="Gladieux P."/>
            <person name="Hiltunen Thoren M."/>
            <person name="Johannesson H."/>
        </authorList>
    </citation>
    <scope>NUCLEOTIDE SEQUENCE</scope>
    <source>
        <strain evidence="2">CBS 232.78</strain>
    </source>
</reference>
<reference evidence="2" key="2">
    <citation type="submission" date="2023-06" db="EMBL/GenBank/DDBJ databases">
        <authorList>
            <consortium name="Lawrence Berkeley National Laboratory"/>
            <person name="Haridas S."/>
            <person name="Hensen N."/>
            <person name="Bonometti L."/>
            <person name="Westerberg I."/>
            <person name="Brannstrom I.O."/>
            <person name="Guillou S."/>
            <person name="Cros-Aarteil S."/>
            <person name="Calhoun S."/>
            <person name="Kuo A."/>
            <person name="Mondo S."/>
            <person name="Pangilinan J."/>
            <person name="Riley R."/>
            <person name="LaButti K."/>
            <person name="Andreopoulos B."/>
            <person name="Lipzen A."/>
            <person name="Chen C."/>
            <person name="Yanf M."/>
            <person name="Daum C."/>
            <person name="Ng V."/>
            <person name="Clum A."/>
            <person name="Steindorff A."/>
            <person name="Ohm R."/>
            <person name="Martin F."/>
            <person name="Silar P."/>
            <person name="Natvig D."/>
            <person name="Lalanne C."/>
            <person name="Gautier V."/>
            <person name="Ament-velasquez S.L."/>
            <person name="Kruys A."/>
            <person name="Hutchinson M.I."/>
            <person name="Powell A.J."/>
            <person name="Barry K."/>
            <person name="Miller A.N."/>
            <person name="Grigoriev I.V."/>
            <person name="Debuchy R."/>
            <person name="Gladieux P."/>
            <person name="Thoren M.H."/>
            <person name="Johannesson H."/>
        </authorList>
    </citation>
    <scope>NUCLEOTIDE SEQUENCE</scope>
    <source>
        <strain evidence="2">CBS 232.78</strain>
    </source>
</reference>
<proteinExistence type="predicted"/>
<feature type="domain" description="Heterokaryon incompatibility" evidence="1">
    <location>
        <begin position="110"/>
        <end position="267"/>
    </location>
</feature>
<gene>
    <name evidence="2" type="ORF">B0H63DRAFT_537606</name>
</gene>
<organism evidence="2 3">
    <name type="scientific">Podospora didyma</name>
    <dbReference type="NCBI Taxonomy" id="330526"/>
    <lineage>
        <taxon>Eukaryota</taxon>
        <taxon>Fungi</taxon>
        <taxon>Dikarya</taxon>
        <taxon>Ascomycota</taxon>
        <taxon>Pezizomycotina</taxon>
        <taxon>Sordariomycetes</taxon>
        <taxon>Sordariomycetidae</taxon>
        <taxon>Sordariales</taxon>
        <taxon>Podosporaceae</taxon>
        <taxon>Podospora</taxon>
    </lineage>
</organism>
<keyword evidence="3" id="KW-1185">Reference proteome</keyword>
<sequence>MSDIECRTSTLYVGMELTSDTDIRLLTLCPIARSDGMVECKLDRYSLDRLTLAYQEFLLSTSNIASLSKRGAATKWTESRMPAALRTEHTSRLHATQPPERLHRYQWGDYAALSYVWGDDTDTTTILVNNCPTEVTSNLAHALRVFCNNGEFGTDSSFKLWVDALCINQKDLTERARQLGRMRNIYGSAWVVVAWLGRESFRSSAAIRLVGDLADFSRRVVEGGERVGYDLAAWLAAEPDYLGTGCWHALRNLMDRHYWFRLWIIQEVIMGASATWIRCGGASIDWTSFCAGIAFLEEYLWLVKNKLLQHEMKGLRLWQRPQWNVGSCHLIYLDLSVLSAREENKVGEFPTFGRLLDIANSAGCKDPRDKVYAMVGLMEPPIAMEIKPDYTLPVSIVYASTARAFMDAYGNLDPIREGNPWGGSGAPSWAADWQWPGRLRWSRTESRLWGPVELSSTLGSSVHVPYRAGGDTKHDAVFSACGTLLTCSGFIVDSIAGLCAFGRGYFKWDVESIAQTPANWVNAYGDVDALRRALASALLMDRVAGGQKPTDSHHTAILHLPASFTAAEGQFLQRKWSWLAGQEGYYFRWESFRRFHRDFGLGGGRMGTRLDDFFTDEIPPEVPERHMTEVYSCFDRTSQKRRFMTTTNGRVGWAPDNIYGMADQQTLAGDKIAVLFGCSTPIVIRPCADGKFQVIGEAYVQGLMDGEGMVLLERGEVKTRSFTFC</sequence>
<evidence type="ECO:0000259" key="1">
    <source>
        <dbReference type="Pfam" id="PF06985"/>
    </source>
</evidence>
<dbReference type="PANTHER" id="PTHR24148:SF73">
    <property type="entry name" value="HET DOMAIN PROTEIN (AFU_ORTHOLOGUE AFUA_8G01020)"/>
    <property type="match status" value="1"/>
</dbReference>
<dbReference type="AlphaFoldDB" id="A0AAE0U3K1"/>
<dbReference type="Pfam" id="PF06985">
    <property type="entry name" value="HET"/>
    <property type="match status" value="1"/>
</dbReference>